<protein>
    <recommendedName>
        <fullName evidence="1">Putative plant transposon protein domain-containing protein</fullName>
    </recommendedName>
</protein>
<dbReference type="InterPro" id="IPR046796">
    <property type="entry name" value="Transposase_32_dom"/>
</dbReference>
<name>A0ABS8VEN4_DATST</name>
<dbReference type="EMBL" id="JACEIK010004501">
    <property type="protein sequence ID" value="MCD9645686.1"/>
    <property type="molecule type" value="Genomic_DNA"/>
</dbReference>
<dbReference type="Proteomes" id="UP000823775">
    <property type="component" value="Unassembled WGS sequence"/>
</dbReference>
<evidence type="ECO:0000313" key="3">
    <source>
        <dbReference type="Proteomes" id="UP000823775"/>
    </source>
</evidence>
<dbReference type="Pfam" id="PF20167">
    <property type="entry name" value="Transposase_32"/>
    <property type="match status" value="1"/>
</dbReference>
<proteinExistence type="predicted"/>
<keyword evidence="3" id="KW-1185">Reference proteome</keyword>
<reference evidence="2 3" key="1">
    <citation type="journal article" date="2021" name="BMC Genomics">
        <title>Datura genome reveals duplications of psychoactive alkaloid biosynthetic genes and high mutation rate following tissue culture.</title>
        <authorList>
            <person name="Rajewski A."/>
            <person name="Carter-House D."/>
            <person name="Stajich J."/>
            <person name="Litt A."/>
        </authorList>
    </citation>
    <scope>NUCLEOTIDE SEQUENCE [LARGE SCALE GENOMIC DNA]</scope>
    <source>
        <strain evidence="2">AR-01</strain>
    </source>
</reference>
<gene>
    <name evidence="2" type="ORF">HAX54_034812</name>
</gene>
<organism evidence="2 3">
    <name type="scientific">Datura stramonium</name>
    <name type="common">Jimsonweed</name>
    <name type="synonym">Common thornapple</name>
    <dbReference type="NCBI Taxonomy" id="4076"/>
    <lineage>
        <taxon>Eukaryota</taxon>
        <taxon>Viridiplantae</taxon>
        <taxon>Streptophyta</taxon>
        <taxon>Embryophyta</taxon>
        <taxon>Tracheophyta</taxon>
        <taxon>Spermatophyta</taxon>
        <taxon>Magnoliopsida</taxon>
        <taxon>eudicotyledons</taxon>
        <taxon>Gunneridae</taxon>
        <taxon>Pentapetalae</taxon>
        <taxon>asterids</taxon>
        <taxon>lamiids</taxon>
        <taxon>Solanales</taxon>
        <taxon>Solanaceae</taxon>
        <taxon>Solanoideae</taxon>
        <taxon>Datureae</taxon>
        <taxon>Datura</taxon>
    </lineage>
</organism>
<sequence length="131" mass="15241">MGGDYIVLTRTTEYDYLMEAMKGIRKLSTKDKVMHFQWMENIITDDKKGVKWVTGRKPIYKASLNFLAKSWWSIVQHRVAPTVNYNVLSVDKAALVTCIMSEYLLNIPRIIATEIQEWEVKDHTTLPFLSL</sequence>
<accession>A0ABS8VEN4</accession>
<evidence type="ECO:0000313" key="2">
    <source>
        <dbReference type="EMBL" id="MCD9645686.1"/>
    </source>
</evidence>
<evidence type="ECO:0000259" key="1">
    <source>
        <dbReference type="Pfam" id="PF20167"/>
    </source>
</evidence>
<comment type="caution">
    <text evidence="2">The sequence shown here is derived from an EMBL/GenBank/DDBJ whole genome shotgun (WGS) entry which is preliminary data.</text>
</comment>
<feature type="domain" description="Putative plant transposon protein" evidence="1">
    <location>
        <begin position="32"/>
        <end position="131"/>
    </location>
</feature>
<feature type="non-terminal residue" evidence="2">
    <location>
        <position position="131"/>
    </location>
</feature>